<accession>A0A2T5GF74</accession>
<feature type="compositionally biased region" description="Low complexity" evidence="1">
    <location>
        <begin position="24"/>
        <end position="39"/>
    </location>
</feature>
<sequence>MIAAGAVPERDAGGKASAGQPAHRPSSVPSAAVDASARDGLLGRIRRTGAGRRFQGAVSGEPTADLTPAERQDFGRRCRIS</sequence>
<organism evidence="2 3">
    <name type="scientific">Hydrogenibacillus schlegelii</name>
    <name type="common">Bacillus schlegelii</name>
    <dbReference type="NCBI Taxonomy" id="1484"/>
    <lineage>
        <taxon>Bacteria</taxon>
        <taxon>Bacillati</taxon>
        <taxon>Bacillota</taxon>
        <taxon>Bacilli</taxon>
        <taxon>Bacillales</taxon>
        <taxon>Bacillales Family X. Incertae Sedis</taxon>
        <taxon>Hydrogenibacillus</taxon>
    </lineage>
</organism>
<dbReference type="AlphaFoldDB" id="A0A2T5GF74"/>
<comment type="caution">
    <text evidence="2">The sequence shown here is derived from an EMBL/GenBank/DDBJ whole genome shotgun (WGS) entry which is preliminary data.</text>
</comment>
<evidence type="ECO:0000313" key="3">
    <source>
        <dbReference type="Proteomes" id="UP000244180"/>
    </source>
</evidence>
<proteinExistence type="predicted"/>
<gene>
    <name evidence="2" type="ORF">HSCHL_1779</name>
</gene>
<evidence type="ECO:0000256" key="1">
    <source>
        <dbReference type="SAM" id="MobiDB-lite"/>
    </source>
</evidence>
<dbReference type="EMBL" id="PEBV01000001">
    <property type="protein sequence ID" value="PTQ54836.1"/>
    <property type="molecule type" value="Genomic_DNA"/>
</dbReference>
<name>A0A2T5GF74_HYDSH</name>
<reference evidence="2 3" key="1">
    <citation type="submission" date="2017-08" db="EMBL/GenBank/DDBJ databases">
        <title>Burning lignite coal seam in the remote Altai Mountains harbors a hydrogen-driven thermophilic microbial community.</title>
        <authorList>
            <person name="Kadnikov V.V."/>
            <person name="Mardanov A.V."/>
            <person name="Ivasenko D."/>
            <person name="Beletsky A.V."/>
            <person name="Karnachuk O.V."/>
            <person name="Ravin N.V."/>
        </authorList>
    </citation>
    <scope>NUCLEOTIDE SEQUENCE [LARGE SCALE GENOMIC DNA]</scope>
    <source>
        <strain evidence="2">AL33</strain>
    </source>
</reference>
<dbReference type="Proteomes" id="UP000244180">
    <property type="component" value="Unassembled WGS sequence"/>
</dbReference>
<feature type="region of interest" description="Disordered" evidence="1">
    <location>
        <begin position="1"/>
        <end position="81"/>
    </location>
</feature>
<evidence type="ECO:0000313" key="2">
    <source>
        <dbReference type="EMBL" id="PTQ54836.1"/>
    </source>
</evidence>
<feature type="compositionally biased region" description="Basic and acidic residues" evidence="1">
    <location>
        <begin position="68"/>
        <end position="81"/>
    </location>
</feature>
<protein>
    <submittedName>
        <fullName evidence="2">Uncharacterized protein</fullName>
    </submittedName>
</protein>